<dbReference type="InterPro" id="IPR012480">
    <property type="entry name" value="Hepar_II_III_C"/>
</dbReference>
<keyword evidence="2" id="KW-0732">Signal</keyword>
<feature type="chain" id="PRO_5046448689" description="Heparinase II/III-like C-terminal domain-containing protein" evidence="2">
    <location>
        <begin position="26"/>
        <end position="1030"/>
    </location>
</feature>
<proteinExistence type="predicted"/>
<dbReference type="RefSeq" id="WP_395817512.1">
    <property type="nucleotide sequence ID" value="NZ_CP043494.1"/>
</dbReference>
<dbReference type="EMBL" id="CP043494">
    <property type="protein sequence ID" value="WNG44526.1"/>
    <property type="molecule type" value="Genomic_DNA"/>
</dbReference>
<accession>A0ABY9WU17</accession>
<evidence type="ECO:0000256" key="2">
    <source>
        <dbReference type="SAM" id="SignalP"/>
    </source>
</evidence>
<dbReference type="Gene3D" id="1.50.10.100">
    <property type="entry name" value="Chondroitin AC/alginate lyase"/>
    <property type="match status" value="2"/>
</dbReference>
<evidence type="ECO:0000313" key="4">
    <source>
        <dbReference type="EMBL" id="WNG44526.1"/>
    </source>
</evidence>
<evidence type="ECO:0000259" key="3">
    <source>
        <dbReference type="Pfam" id="PF07940"/>
    </source>
</evidence>
<organism evidence="4 5">
    <name type="scientific">Archangium minus</name>
    <dbReference type="NCBI Taxonomy" id="83450"/>
    <lineage>
        <taxon>Bacteria</taxon>
        <taxon>Pseudomonadati</taxon>
        <taxon>Myxococcota</taxon>
        <taxon>Myxococcia</taxon>
        <taxon>Myxococcales</taxon>
        <taxon>Cystobacterineae</taxon>
        <taxon>Archangiaceae</taxon>
        <taxon>Archangium</taxon>
    </lineage>
</organism>
<evidence type="ECO:0000313" key="5">
    <source>
        <dbReference type="Proteomes" id="UP001611383"/>
    </source>
</evidence>
<reference evidence="4 5" key="1">
    <citation type="submission" date="2019-08" db="EMBL/GenBank/DDBJ databases">
        <title>Archangium and Cystobacter genomes.</title>
        <authorList>
            <person name="Chen I.-C.K."/>
            <person name="Wielgoss S."/>
        </authorList>
    </citation>
    <scope>NUCLEOTIDE SEQUENCE [LARGE SCALE GENOMIC DNA]</scope>
    <source>
        <strain evidence="4 5">Cbm 6</strain>
    </source>
</reference>
<feature type="signal peptide" evidence="2">
    <location>
        <begin position="1"/>
        <end position="25"/>
    </location>
</feature>
<protein>
    <recommendedName>
        <fullName evidence="3">Heparinase II/III-like C-terminal domain-containing protein</fullName>
    </recommendedName>
</protein>
<name>A0ABY9WU17_9BACT</name>
<evidence type="ECO:0000256" key="1">
    <source>
        <dbReference type="ARBA" id="ARBA00004196"/>
    </source>
</evidence>
<dbReference type="Gene3D" id="2.70.98.70">
    <property type="match status" value="1"/>
</dbReference>
<sequence length="1030" mass="110807">MKRSTIVLKSIVVAVSALFAGTALAGVPSGVSVRTSHPRLYASAFDFTRLEIEAAVGPKTFPTQKGELKFTLTPVPKGTGDTETTTIFGDQNAPNSLYVRHADSATSAGRTQVEVVLQRTRVGTTEPINAFAATFEVTTGMPHEFVVTWDAGAKTAVLKVDNVQHPAKWQPAGDGWTASGQKFVLGGHKGDQLKNLSVRNLATNEVWSSLPELPVEIALHESWQGYLHRSTALANLINNTCDLSKPLADQVDYCNTTKGGRGKITEPAKWLALAYRLTGKPELLTAAKKHIKLLLKADLGAGEEDGPEWSMSGRVGAMGIYYDWLFDDLKGDSPDGVLTYHEALAQRIKATIAFDVVGKNTDLLGSVCGAPAQNASGQWVTPTITANPFDCAVKPVFTTGAGPNIRTNYLSGHTASANTGSLLGLLAIADAYPEVKGLIDTIYDHFKFGYLRARDFVAENGGNQTLYSYASSAGETADRLLLWNRALTSNSGLQMVSAPYMIYPYIYGVRADGSFPAGGDNFTFSLGERSVGSMALVGAAAGDVHAANYYWNDIMRYRSASHVGLFEERLLYPKPTTAAPTTALPLSRHFKTAGNVLMRDTWTHAEATLLDFKSSSFISENHHHLDQNAFSLSYKAPLLLDSGRYDNYGSVHWLNYYTRTIAHNTITVYDEKETFGGRSLDGGQWFGTRATYPTIEQIQPGGSNVLDGVASYEEGGDYAYVTGNASKAYVNSKIDPNTGFLRSIVYLRSQVRGEQPKILVFDSVRPTKPNMEITSLLHSVNKPTSTIVPRDEHNGRYKFGFVGAAEPLTIRNGDGMVTVQPLLPAQSDIALVGGLNEGSSCVQAAVPGTTSFETPRAEFTSQDCRFMVRTKLQDGTIGWRNFAIMDEPPEPSRDTDIGAWRVEITPRTAPAVGTAQFFLNVLHVDDSDGATSGAAAIAKARLLSSDGNAVAVAMADGRVVVFHGGVAPSATTDEISWTVDAGSKAPTLVVGLQKGATYTLTPVSTTRMKLTRSSTGTLTAPNGVLKINRS</sequence>
<gene>
    <name evidence="4" type="ORF">F0U60_10720</name>
</gene>
<dbReference type="Proteomes" id="UP001611383">
    <property type="component" value="Chromosome"/>
</dbReference>
<comment type="subcellular location">
    <subcellularLocation>
        <location evidence="1">Cell envelope</location>
    </subcellularLocation>
</comment>
<keyword evidence="5" id="KW-1185">Reference proteome</keyword>
<feature type="domain" description="Heparinase II/III-like C-terminal" evidence="3">
    <location>
        <begin position="587"/>
        <end position="694"/>
    </location>
</feature>
<dbReference type="Pfam" id="PF07940">
    <property type="entry name" value="Hepar_II_III_C"/>
    <property type="match status" value="1"/>
</dbReference>
<dbReference type="InterPro" id="IPR008929">
    <property type="entry name" value="Chondroitin_lyas"/>
</dbReference>